<evidence type="ECO:0000259" key="2">
    <source>
        <dbReference type="Pfam" id="PF02298"/>
    </source>
</evidence>
<dbReference type="SUPFAM" id="SSF49503">
    <property type="entry name" value="Cupredoxins"/>
    <property type="match status" value="1"/>
</dbReference>
<protein>
    <recommendedName>
        <fullName evidence="2">Phytocyanin domain-containing protein</fullName>
    </recommendedName>
</protein>
<dbReference type="AlphaFoldDB" id="A0AAW2DJU4"/>
<feature type="compositionally biased region" description="Pro residues" evidence="1">
    <location>
        <begin position="133"/>
        <end position="144"/>
    </location>
</feature>
<evidence type="ECO:0000313" key="3">
    <source>
        <dbReference type="EMBL" id="KAL0009958.1"/>
    </source>
</evidence>
<sequence>MRSAMRERWRTASGTTADSEPRTQIGDDGVGRRLSGDVGWLMMVNREPQPRSATMAWDGDSTATWAGVGREANPIGNTTTTGPANMTLDTIGNHYFICTIDSHCQSSQKLAITVLGTLGGAPPSPSTSTSAPPSTPTSSPPTTPTPTSASPRAGSRRRALRPMS</sequence>
<reference evidence="3 4" key="1">
    <citation type="submission" date="2024-01" db="EMBL/GenBank/DDBJ databases">
        <title>A telomere-to-telomere, gap-free genome of sweet tea (Lithocarpus litseifolius).</title>
        <authorList>
            <person name="Zhou J."/>
        </authorList>
    </citation>
    <scope>NUCLEOTIDE SEQUENCE [LARGE SCALE GENOMIC DNA]</scope>
    <source>
        <strain evidence="3">Zhou-2022a</strain>
        <tissue evidence="3">Leaf</tissue>
    </source>
</reference>
<feature type="compositionally biased region" description="Basic residues" evidence="1">
    <location>
        <begin position="154"/>
        <end position="164"/>
    </location>
</feature>
<dbReference type="InterPro" id="IPR008972">
    <property type="entry name" value="Cupredoxin"/>
</dbReference>
<comment type="caution">
    <text evidence="3">The sequence shown here is derived from an EMBL/GenBank/DDBJ whole genome shotgun (WGS) entry which is preliminary data.</text>
</comment>
<feature type="region of interest" description="Disordered" evidence="1">
    <location>
        <begin position="120"/>
        <end position="164"/>
    </location>
</feature>
<evidence type="ECO:0000256" key="1">
    <source>
        <dbReference type="SAM" id="MobiDB-lite"/>
    </source>
</evidence>
<name>A0AAW2DJU4_9ROSI</name>
<feature type="domain" description="Phytocyanin" evidence="2">
    <location>
        <begin position="77"/>
        <end position="107"/>
    </location>
</feature>
<dbReference type="EMBL" id="JAZDWU010000002">
    <property type="protein sequence ID" value="KAL0009958.1"/>
    <property type="molecule type" value="Genomic_DNA"/>
</dbReference>
<keyword evidence="4" id="KW-1185">Reference proteome</keyword>
<dbReference type="Proteomes" id="UP001459277">
    <property type="component" value="Unassembled WGS sequence"/>
</dbReference>
<dbReference type="Pfam" id="PF02298">
    <property type="entry name" value="Cu_bind_like"/>
    <property type="match status" value="1"/>
</dbReference>
<dbReference type="InterPro" id="IPR003245">
    <property type="entry name" value="Phytocyanin_dom"/>
</dbReference>
<dbReference type="Gene3D" id="2.60.40.420">
    <property type="entry name" value="Cupredoxins - blue copper proteins"/>
    <property type="match status" value="1"/>
</dbReference>
<evidence type="ECO:0000313" key="4">
    <source>
        <dbReference type="Proteomes" id="UP001459277"/>
    </source>
</evidence>
<feature type="compositionally biased region" description="Basic and acidic residues" evidence="1">
    <location>
        <begin position="1"/>
        <end position="10"/>
    </location>
</feature>
<gene>
    <name evidence="3" type="ORF">SO802_005066</name>
</gene>
<organism evidence="3 4">
    <name type="scientific">Lithocarpus litseifolius</name>
    <dbReference type="NCBI Taxonomy" id="425828"/>
    <lineage>
        <taxon>Eukaryota</taxon>
        <taxon>Viridiplantae</taxon>
        <taxon>Streptophyta</taxon>
        <taxon>Embryophyta</taxon>
        <taxon>Tracheophyta</taxon>
        <taxon>Spermatophyta</taxon>
        <taxon>Magnoliopsida</taxon>
        <taxon>eudicotyledons</taxon>
        <taxon>Gunneridae</taxon>
        <taxon>Pentapetalae</taxon>
        <taxon>rosids</taxon>
        <taxon>fabids</taxon>
        <taxon>Fagales</taxon>
        <taxon>Fagaceae</taxon>
        <taxon>Lithocarpus</taxon>
    </lineage>
</organism>
<accession>A0AAW2DJU4</accession>
<proteinExistence type="predicted"/>
<dbReference type="GO" id="GO:0009055">
    <property type="term" value="F:electron transfer activity"/>
    <property type="evidence" value="ECO:0007669"/>
    <property type="project" value="InterPro"/>
</dbReference>
<feature type="region of interest" description="Disordered" evidence="1">
    <location>
        <begin position="1"/>
        <end position="32"/>
    </location>
</feature>